<comment type="similarity">
    <text evidence="2">In the N-terminal section; belongs to the transposase 2 family.</text>
</comment>
<keyword evidence="12" id="KW-1185">Reference proteome</keyword>
<keyword evidence="11" id="KW-0614">Plasmid</keyword>
<evidence type="ECO:0000256" key="5">
    <source>
        <dbReference type="ARBA" id="ARBA00022833"/>
    </source>
</evidence>
<dbReference type="PANTHER" id="PTHR30405:SF25">
    <property type="entry name" value="RNA-GUIDED DNA ENDONUCLEASE INSQ-RELATED"/>
    <property type="match status" value="1"/>
</dbReference>
<dbReference type="PANTHER" id="PTHR30405">
    <property type="entry name" value="TRANSPOSASE"/>
    <property type="match status" value="1"/>
</dbReference>
<keyword evidence="7" id="KW-0233">DNA recombination</keyword>
<evidence type="ECO:0000313" key="12">
    <source>
        <dbReference type="Proteomes" id="UP001225378"/>
    </source>
</evidence>
<evidence type="ECO:0000256" key="2">
    <source>
        <dbReference type="ARBA" id="ARBA00011044"/>
    </source>
</evidence>
<geneLocation type="plasmid" evidence="11 12">
    <name>unnamed2</name>
</geneLocation>
<evidence type="ECO:0000256" key="4">
    <source>
        <dbReference type="ARBA" id="ARBA00022723"/>
    </source>
</evidence>
<dbReference type="AlphaFoldDB" id="A0AAU7P0M6"/>
<accession>A0AAU7P0M6</accession>
<proteinExistence type="inferred from homology"/>
<protein>
    <submittedName>
        <fullName evidence="11">Transposase</fullName>
    </submittedName>
</protein>
<dbReference type="Proteomes" id="UP001225378">
    <property type="component" value="Plasmid unnamed2"/>
</dbReference>
<evidence type="ECO:0000256" key="6">
    <source>
        <dbReference type="ARBA" id="ARBA00023125"/>
    </source>
</evidence>
<keyword evidence="4" id="KW-0479">Metal-binding</keyword>
<dbReference type="NCBIfam" id="NF040570">
    <property type="entry name" value="guided_TnpB"/>
    <property type="match status" value="1"/>
</dbReference>
<dbReference type="EMBL" id="CP157744">
    <property type="protein sequence ID" value="XBS22743.1"/>
    <property type="molecule type" value="Genomic_DNA"/>
</dbReference>
<organism evidence="11 12">
    <name type="scientific">Methylomarinum roseum</name>
    <dbReference type="NCBI Taxonomy" id="3067653"/>
    <lineage>
        <taxon>Bacteria</taxon>
        <taxon>Pseudomonadati</taxon>
        <taxon>Pseudomonadota</taxon>
        <taxon>Gammaproteobacteria</taxon>
        <taxon>Methylococcales</taxon>
        <taxon>Methylococcaceae</taxon>
        <taxon>Methylomarinum</taxon>
    </lineage>
</organism>
<sequence length="395" mass="44663">MKQTVRKAYQFRLTLKPEQISQLVAYTGSLRFVWNKALAMNLHRLEAKQPVLWYQELNFFANLWKQSAEYGFLKALPSQSLQQRLKDLDRAIKDAFDKTQSGKRIPVFKKKGRNVDSIRFPQGFKIDPGSNRLSLPKLGWIHYRNSRKIDGLAKNITVSRVGRHWYASIQVEKTIEITPHPAASIIGVDLGVKRLITLSNGRFYPGQATGKRLAGKLAKLQRQLKHKTKFSNNWRKLQAKIARLHEHIAHARKDTLHKVSTELSKNHAVIVVEDLKIKNLSKSAKGTREKPGRQVKAKSGLNKAILEQGWGTLVNFLDYKQAWRGGQVIKVDPRHTSQQCPRCGHAARENRRTQADFQCASCGYRNNADVVGAKNVLTRGHRVLAGLAPAIPVGG</sequence>
<evidence type="ECO:0000313" key="11">
    <source>
        <dbReference type="EMBL" id="XBS22743.1"/>
    </source>
</evidence>
<evidence type="ECO:0000259" key="9">
    <source>
        <dbReference type="Pfam" id="PF07282"/>
    </source>
</evidence>
<name>A0AAU7P0M6_9GAMM</name>
<feature type="domain" description="Cas12f1-like TNB" evidence="9">
    <location>
        <begin position="310"/>
        <end position="376"/>
    </location>
</feature>
<dbReference type="Pfam" id="PF01385">
    <property type="entry name" value="OrfB_IS605"/>
    <property type="match status" value="1"/>
</dbReference>
<dbReference type="KEGG" id="mech:Q9L42_020760"/>
<dbReference type="Pfam" id="PF12323">
    <property type="entry name" value="HTH_OrfB_IS605"/>
    <property type="match status" value="1"/>
</dbReference>
<evidence type="ECO:0000259" key="8">
    <source>
        <dbReference type="Pfam" id="PF01385"/>
    </source>
</evidence>
<keyword evidence="5" id="KW-0862">Zinc</keyword>
<reference evidence="11 12" key="1">
    <citation type="journal article" date="2024" name="Microbiology">
        <title>Methylomarinum rosea sp. nov., a novel halophilic methanotrophic bacterium from the hypersaline Lake Elton.</title>
        <authorList>
            <person name="Suleimanov R.Z."/>
            <person name="Oshkin I.Y."/>
            <person name="Danilova O.V."/>
            <person name="Suzina N.E."/>
            <person name="Dedysh S.N."/>
        </authorList>
    </citation>
    <scope>NUCLEOTIDE SEQUENCE [LARGE SCALE GENOMIC DNA]</scope>
    <source>
        <strain evidence="11 12">Ch1-1</strain>
        <plasmid evidence="12">unnamed2</plasmid>
    </source>
</reference>
<dbReference type="Pfam" id="PF07282">
    <property type="entry name" value="Cas12f1-like_TNB"/>
    <property type="match status" value="1"/>
</dbReference>
<comment type="similarity">
    <text evidence="1">In the C-terminal section; belongs to the transposase 35 family.</text>
</comment>
<dbReference type="GO" id="GO:0003677">
    <property type="term" value="F:DNA binding"/>
    <property type="evidence" value="ECO:0007669"/>
    <property type="project" value="UniProtKB-KW"/>
</dbReference>
<dbReference type="InterPro" id="IPR001959">
    <property type="entry name" value="Transposase"/>
</dbReference>
<dbReference type="InterPro" id="IPR051399">
    <property type="entry name" value="RNA-guided_DNA_endo/Transpos"/>
</dbReference>
<dbReference type="RefSeq" id="WP_305906278.1">
    <property type="nucleotide sequence ID" value="NZ_CP157744.1"/>
</dbReference>
<evidence type="ECO:0000256" key="3">
    <source>
        <dbReference type="ARBA" id="ARBA00022578"/>
    </source>
</evidence>
<dbReference type="GO" id="GO:0046872">
    <property type="term" value="F:metal ion binding"/>
    <property type="evidence" value="ECO:0007669"/>
    <property type="project" value="UniProtKB-KW"/>
</dbReference>
<keyword evidence="3" id="KW-0815">Transposition</keyword>
<dbReference type="InterPro" id="IPR021027">
    <property type="entry name" value="Transposase_put_HTH"/>
</dbReference>
<feature type="domain" description="Probable transposase IS891/IS1136/IS1341" evidence="8">
    <location>
        <begin position="169"/>
        <end position="283"/>
    </location>
</feature>
<dbReference type="GO" id="GO:0032196">
    <property type="term" value="P:transposition"/>
    <property type="evidence" value="ECO:0007669"/>
    <property type="project" value="UniProtKB-KW"/>
</dbReference>
<dbReference type="NCBIfam" id="TIGR01766">
    <property type="entry name" value="IS200/IS605 family accessory protein TnpB-like domain"/>
    <property type="match status" value="1"/>
</dbReference>
<evidence type="ECO:0000256" key="1">
    <source>
        <dbReference type="ARBA" id="ARBA00008761"/>
    </source>
</evidence>
<evidence type="ECO:0000259" key="10">
    <source>
        <dbReference type="Pfam" id="PF12323"/>
    </source>
</evidence>
<dbReference type="InterPro" id="IPR010095">
    <property type="entry name" value="Cas12f1-like_TNB"/>
</dbReference>
<evidence type="ECO:0000256" key="7">
    <source>
        <dbReference type="ARBA" id="ARBA00023172"/>
    </source>
</evidence>
<dbReference type="GO" id="GO:0006310">
    <property type="term" value="P:DNA recombination"/>
    <property type="evidence" value="ECO:0007669"/>
    <property type="project" value="UniProtKB-KW"/>
</dbReference>
<gene>
    <name evidence="11" type="ORF">Q9L42_020760</name>
</gene>
<feature type="domain" description="Transposase putative helix-turn-helix" evidence="10">
    <location>
        <begin position="1"/>
        <end position="47"/>
    </location>
</feature>
<keyword evidence="6" id="KW-0238">DNA-binding</keyword>